<evidence type="ECO:0000256" key="9">
    <source>
        <dbReference type="ARBA" id="ARBA00023163"/>
    </source>
</evidence>
<comment type="subcellular location">
    <subcellularLocation>
        <location evidence="1 13">Nucleus</location>
        <location evidence="1 13">Nucleoplasm</location>
    </subcellularLocation>
</comment>
<proteinExistence type="inferred from homology"/>
<keyword evidence="9 13" id="KW-0804">Transcription</keyword>
<keyword evidence="5" id="KW-0862">Zinc</keyword>
<name>A0AAV2J8K4_KNICA</name>
<feature type="compositionally biased region" description="Basic and acidic residues" evidence="14">
    <location>
        <begin position="90"/>
        <end position="101"/>
    </location>
</feature>
<evidence type="ECO:0000256" key="14">
    <source>
        <dbReference type="SAM" id="MobiDB-lite"/>
    </source>
</evidence>
<dbReference type="EMBL" id="OZ035833">
    <property type="protein sequence ID" value="CAL1573946.1"/>
    <property type="molecule type" value="Genomic_DNA"/>
</dbReference>
<keyword evidence="7 13" id="KW-0175">Coiled coil</keyword>
<keyword evidence="8 12" id="KW-0238">DNA-binding</keyword>
<feature type="region of interest" description="Disordered" evidence="14">
    <location>
        <begin position="84"/>
        <end position="126"/>
    </location>
</feature>
<dbReference type="PROSITE" id="PS50950">
    <property type="entry name" value="ZF_THAP"/>
    <property type="match status" value="1"/>
</dbReference>
<dbReference type="GO" id="GO:0043565">
    <property type="term" value="F:sequence-specific DNA binding"/>
    <property type="evidence" value="ECO:0007669"/>
    <property type="project" value="UniProtKB-UniRule"/>
</dbReference>
<dbReference type="SMART" id="SM00980">
    <property type="entry name" value="THAP"/>
    <property type="match status" value="1"/>
</dbReference>
<keyword evidence="3" id="KW-0479">Metal-binding</keyword>
<evidence type="ECO:0000313" key="16">
    <source>
        <dbReference type="EMBL" id="CAL1573946.1"/>
    </source>
</evidence>
<dbReference type="Proteomes" id="UP001497482">
    <property type="component" value="Chromosome 11"/>
</dbReference>
<keyword evidence="10 13" id="KW-0539">Nucleus</keyword>
<dbReference type="GO" id="GO:0005654">
    <property type="term" value="C:nucleoplasm"/>
    <property type="evidence" value="ECO:0007669"/>
    <property type="project" value="UniProtKB-SubCell"/>
</dbReference>
<evidence type="ECO:0000256" key="1">
    <source>
        <dbReference type="ARBA" id="ARBA00004642"/>
    </source>
</evidence>
<protein>
    <recommendedName>
        <fullName evidence="13">THAP domain-containing protein 1</fullName>
    </recommendedName>
</protein>
<dbReference type="GO" id="GO:0003700">
    <property type="term" value="F:DNA-binding transcription factor activity"/>
    <property type="evidence" value="ECO:0007669"/>
    <property type="project" value="UniProtKB-UniRule"/>
</dbReference>
<organism evidence="16 17">
    <name type="scientific">Knipowitschia caucasica</name>
    <name type="common">Caucasian dwarf goby</name>
    <name type="synonym">Pomatoschistus caucasicus</name>
    <dbReference type="NCBI Taxonomy" id="637954"/>
    <lineage>
        <taxon>Eukaryota</taxon>
        <taxon>Metazoa</taxon>
        <taxon>Chordata</taxon>
        <taxon>Craniata</taxon>
        <taxon>Vertebrata</taxon>
        <taxon>Euteleostomi</taxon>
        <taxon>Actinopterygii</taxon>
        <taxon>Neopterygii</taxon>
        <taxon>Teleostei</taxon>
        <taxon>Neoteleostei</taxon>
        <taxon>Acanthomorphata</taxon>
        <taxon>Gobiaria</taxon>
        <taxon>Gobiiformes</taxon>
        <taxon>Gobioidei</taxon>
        <taxon>Gobiidae</taxon>
        <taxon>Gobiinae</taxon>
        <taxon>Knipowitschia</taxon>
    </lineage>
</organism>
<evidence type="ECO:0000256" key="10">
    <source>
        <dbReference type="ARBA" id="ARBA00023242"/>
    </source>
</evidence>
<evidence type="ECO:0000256" key="3">
    <source>
        <dbReference type="ARBA" id="ARBA00022723"/>
    </source>
</evidence>
<dbReference type="Pfam" id="PF05485">
    <property type="entry name" value="THAP"/>
    <property type="match status" value="1"/>
</dbReference>
<dbReference type="SUPFAM" id="SSF57716">
    <property type="entry name" value="Glucocorticoid receptor-like (DNA-binding domain)"/>
    <property type="match status" value="1"/>
</dbReference>
<evidence type="ECO:0000256" key="2">
    <source>
        <dbReference type="ARBA" id="ARBA00006177"/>
    </source>
</evidence>
<sequence length="161" mass="18460">MLDHCAVPDCTGGKSDSQPLFRFPLDSERCQQWVEKCQREDLLQKPAEQLYKYERICGKHFEPSVLENVVLKDDAIPTIFESSATSQGKRKVDVKANEKELKGRKKLKEPEPQPANDTQPVPEEDPDREYLKSLFEIFLVLHISRVCFALDFQFATTSKAS</sequence>
<dbReference type="PANTHER" id="PTHR46600">
    <property type="entry name" value="THAP DOMAIN-CONTAINING"/>
    <property type="match status" value="1"/>
</dbReference>
<dbReference type="InterPro" id="IPR006612">
    <property type="entry name" value="THAP_Znf"/>
</dbReference>
<reference evidence="16 17" key="1">
    <citation type="submission" date="2024-04" db="EMBL/GenBank/DDBJ databases">
        <authorList>
            <person name="Waldvogel A.-M."/>
            <person name="Schoenle A."/>
        </authorList>
    </citation>
    <scope>NUCLEOTIDE SEQUENCE [LARGE SCALE GENOMIC DNA]</scope>
</reference>
<dbReference type="SMART" id="SM00692">
    <property type="entry name" value="DM3"/>
    <property type="match status" value="1"/>
</dbReference>
<gene>
    <name evidence="16" type="ORF">KC01_LOCUS5747</name>
</gene>
<feature type="domain" description="THAP-type" evidence="15">
    <location>
        <begin position="1"/>
        <end position="80"/>
    </location>
</feature>
<evidence type="ECO:0000259" key="15">
    <source>
        <dbReference type="PROSITE" id="PS50950"/>
    </source>
</evidence>
<evidence type="ECO:0000256" key="12">
    <source>
        <dbReference type="PROSITE-ProRule" id="PRU00309"/>
    </source>
</evidence>
<evidence type="ECO:0000256" key="13">
    <source>
        <dbReference type="RuleBase" id="RU369073"/>
    </source>
</evidence>
<dbReference type="AlphaFoldDB" id="A0AAV2J8K4"/>
<dbReference type="GO" id="GO:0008270">
    <property type="term" value="F:zinc ion binding"/>
    <property type="evidence" value="ECO:0007669"/>
    <property type="project" value="UniProtKB-KW"/>
</dbReference>
<comment type="function">
    <text evidence="13">DNA-binding transcription regulator that regulates endothelial cell proliferation and G1/S cell-cycle progression. Specifically binds the 5'-[AT]NTNN[GT]GGCA[AGT]-3' core DNA sequence and acts by modulating expression of pRB-E2F cell-cycle target genes.</text>
</comment>
<evidence type="ECO:0000256" key="8">
    <source>
        <dbReference type="ARBA" id="ARBA00023125"/>
    </source>
</evidence>
<keyword evidence="6 13" id="KW-0805">Transcription regulation</keyword>
<evidence type="ECO:0000256" key="7">
    <source>
        <dbReference type="ARBA" id="ARBA00023054"/>
    </source>
</evidence>
<evidence type="ECO:0000256" key="4">
    <source>
        <dbReference type="ARBA" id="ARBA00022771"/>
    </source>
</evidence>
<accession>A0AAV2J8K4</accession>
<dbReference type="PANTHER" id="PTHR46600:SF1">
    <property type="entry name" value="THAP DOMAIN-CONTAINING PROTEIN 1"/>
    <property type="match status" value="1"/>
</dbReference>
<evidence type="ECO:0000256" key="11">
    <source>
        <dbReference type="ARBA" id="ARBA00023306"/>
    </source>
</evidence>
<dbReference type="InterPro" id="IPR026516">
    <property type="entry name" value="THAP1/10"/>
</dbReference>
<evidence type="ECO:0000313" key="17">
    <source>
        <dbReference type="Proteomes" id="UP001497482"/>
    </source>
</evidence>
<evidence type="ECO:0000256" key="5">
    <source>
        <dbReference type="ARBA" id="ARBA00022833"/>
    </source>
</evidence>
<comment type="similarity">
    <text evidence="2 13">Belongs to the THAP1 family.</text>
</comment>
<keyword evidence="4 12" id="KW-0863">Zinc-finger</keyword>
<evidence type="ECO:0000256" key="6">
    <source>
        <dbReference type="ARBA" id="ARBA00023015"/>
    </source>
</evidence>
<dbReference type="GO" id="GO:0001935">
    <property type="term" value="P:endothelial cell proliferation"/>
    <property type="evidence" value="ECO:0007669"/>
    <property type="project" value="UniProtKB-UniRule"/>
</dbReference>
<keyword evidence="11 13" id="KW-0131">Cell cycle</keyword>
<keyword evidence="17" id="KW-1185">Reference proteome</keyword>